<dbReference type="InterPro" id="IPR001130">
    <property type="entry name" value="TatD-like"/>
</dbReference>
<evidence type="ECO:0000256" key="1">
    <source>
        <dbReference type="ARBA" id="ARBA00009275"/>
    </source>
</evidence>
<comment type="caution">
    <text evidence="4">The sequence shown here is derived from an EMBL/GenBank/DDBJ whole genome shotgun (WGS) entry which is preliminary data.</text>
</comment>
<keyword evidence="5" id="KW-1185">Reference proteome</keyword>
<evidence type="ECO:0000256" key="3">
    <source>
        <dbReference type="ARBA" id="ARBA00022801"/>
    </source>
</evidence>
<dbReference type="SUPFAM" id="SSF51556">
    <property type="entry name" value="Metallo-dependent hydrolases"/>
    <property type="match status" value="1"/>
</dbReference>
<gene>
    <name evidence="4" type="ORF">U5F72_19880</name>
</gene>
<dbReference type="PANTHER" id="PTHR46317:SF1">
    <property type="entry name" value="HYDROLASE, TATD FAMILY"/>
    <property type="match status" value="1"/>
</dbReference>
<dbReference type="RefSeq" id="WP_080052373.1">
    <property type="nucleotide sequence ID" value="NZ_CP196982.1"/>
</dbReference>
<evidence type="ECO:0000313" key="4">
    <source>
        <dbReference type="EMBL" id="MDZ7514070.1"/>
    </source>
</evidence>
<organism evidence="4 5">
    <name type="scientific">Stenotrophomonas muris</name>
    <dbReference type="NCBI Taxonomy" id="2963283"/>
    <lineage>
        <taxon>Bacteria</taxon>
        <taxon>Pseudomonadati</taxon>
        <taxon>Pseudomonadota</taxon>
        <taxon>Gammaproteobacteria</taxon>
        <taxon>Lysobacterales</taxon>
        <taxon>Lysobacteraceae</taxon>
        <taxon>Stenotrophomonas</taxon>
    </lineage>
</organism>
<accession>A0ABU5MMS0</accession>
<dbReference type="PANTHER" id="PTHR46317">
    <property type="entry name" value="HYDROLASE OF PHP SUPERFAMILY-RELATED PROTEIN"/>
    <property type="match status" value="1"/>
</dbReference>
<name>A0ABU5MMS0_9GAMM</name>
<dbReference type="Pfam" id="PF01026">
    <property type="entry name" value="TatD_DNase"/>
    <property type="match status" value="1"/>
</dbReference>
<proteinExistence type="inferred from homology"/>
<sequence length="127" mass="13746">MLSLHSRRASKDVLSRLAGHPSAGIPILHWFSGTAKEVDKAVEQGCWFSVGPAMLGSSKGRALVDRMPRERVLTESDGPFAQFDGRSILPWEASFAVLGLSAVWAVQPAEAEQQLAENLMRLGSAPF</sequence>
<comment type="similarity">
    <text evidence="1">Belongs to the metallo-dependent hydrolases superfamily. TatD-type hydrolase family.</text>
</comment>
<evidence type="ECO:0000256" key="2">
    <source>
        <dbReference type="ARBA" id="ARBA00022723"/>
    </source>
</evidence>
<keyword evidence="3 4" id="KW-0378">Hydrolase</keyword>
<keyword evidence="2" id="KW-0479">Metal-binding</keyword>
<dbReference type="InterPro" id="IPR032466">
    <property type="entry name" value="Metal_Hydrolase"/>
</dbReference>
<dbReference type="GO" id="GO:0016787">
    <property type="term" value="F:hydrolase activity"/>
    <property type="evidence" value="ECO:0007669"/>
    <property type="project" value="UniProtKB-KW"/>
</dbReference>
<dbReference type="Gene3D" id="3.20.20.140">
    <property type="entry name" value="Metal-dependent hydrolases"/>
    <property type="match status" value="1"/>
</dbReference>
<reference evidence="4 5" key="1">
    <citation type="submission" date="2023-12" db="EMBL/GenBank/DDBJ databases">
        <title>'Antibacterial potential of Stenotrophomonas maltophilia cystic fibrosis isolates' (manuscript under preparation).</title>
        <authorList>
            <person name="Crisan C.V."/>
            <person name="Pettis M."/>
            <person name="Goldberg J.B."/>
        </authorList>
    </citation>
    <scope>NUCLEOTIDE SEQUENCE [LARGE SCALE GENOMIC DNA]</scope>
    <source>
        <strain evidence="4 5">CCV155</strain>
    </source>
</reference>
<protein>
    <submittedName>
        <fullName evidence="4">TatD family hydrolase</fullName>
    </submittedName>
</protein>
<dbReference type="EMBL" id="JAXUAC010000051">
    <property type="protein sequence ID" value="MDZ7514070.1"/>
    <property type="molecule type" value="Genomic_DNA"/>
</dbReference>
<evidence type="ECO:0000313" key="5">
    <source>
        <dbReference type="Proteomes" id="UP001290894"/>
    </source>
</evidence>
<dbReference type="Proteomes" id="UP001290894">
    <property type="component" value="Unassembled WGS sequence"/>
</dbReference>